<dbReference type="AlphaFoldDB" id="A0A0A8UTF4"/>
<evidence type="ECO:0000256" key="1">
    <source>
        <dbReference type="SAM" id="MobiDB-lite"/>
    </source>
</evidence>
<dbReference type="RefSeq" id="WP_045105769.1">
    <property type="nucleotide sequence ID" value="NZ_LN681225.1"/>
</dbReference>
<evidence type="ECO:0000313" key="3">
    <source>
        <dbReference type="Proteomes" id="UP000032803"/>
    </source>
</evidence>
<reference evidence="3" key="1">
    <citation type="submission" date="2014-09" db="EMBL/GenBank/DDBJ databases">
        <authorList>
            <person name="Gomez-Valero L."/>
        </authorList>
    </citation>
    <scope>NUCLEOTIDE SEQUENCE [LARGE SCALE GENOMIC DNA]</scope>
    <source>
        <strain evidence="3">ATCC35250</strain>
    </source>
</reference>
<proteinExistence type="predicted"/>
<dbReference type="EMBL" id="LN681225">
    <property type="protein sequence ID" value="CEK10382.1"/>
    <property type="molecule type" value="Genomic_DNA"/>
</dbReference>
<dbReference type="KEGG" id="lha:LHA_1335"/>
<feature type="region of interest" description="Disordered" evidence="1">
    <location>
        <begin position="212"/>
        <end position="243"/>
    </location>
</feature>
<accession>A0A0A8UTF4</accession>
<dbReference type="HOGENOM" id="CLU_1141451_0_0_6"/>
<sequence length="243" mass="27312">MPSLKAQQLIKNIENKKDRISMLSDPSMGAAKNKITQEINTYLEELRGKLDKASSDGTANEEKEERIMRSLWVLDKTLTSLNLLNSCLSTMYSASEFFMRDSALYPRELSGKKSDVDVIGKLGVNVINTAKQFNNLLEDESRSLPSKLWIMLKAYSNAVISGIKGVVEGVKEGFDEGKGLMDTASNMFQKSITRGWEKFFEGWGNSYEKYLKEEPPKQSAQQDTGFNPTTDVELDDRSPNLNL</sequence>
<keyword evidence="3" id="KW-1185">Reference proteome</keyword>
<evidence type="ECO:0000313" key="2">
    <source>
        <dbReference type="EMBL" id="CEK10382.1"/>
    </source>
</evidence>
<organism evidence="2 3">
    <name type="scientific">Legionella hackeliae</name>
    <dbReference type="NCBI Taxonomy" id="449"/>
    <lineage>
        <taxon>Bacteria</taxon>
        <taxon>Pseudomonadati</taxon>
        <taxon>Pseudomonadota</taxon>
        <taxon>Gammaproteobacteria</taxon>
        <taxon>Legionellales</taxon>
        <taxon>Legionellaceae</taxon>
        <taxon>Legionella</taxon>
    </lineage>
</organism>
<dbReference type="PATRIC" id="fig|449.7.peg.502"/>
<name>A0A0A8UTF4_LEGHA</name>
<protein>
    <submittedName>
        <fullName evidence="2">Uncharacterized protein</fullName>
    </submittedName>
</protein>
<gene>
    <name evidence="2" type="ORF">LHA_1335</name>
</gene>
<feature type="compositionally biased region" description="Polar residues" evidence="1">
    <location>
        <begin position="218"/>
        <end position="230"/>
    </location>
</feature>
<dbReference type="Proteomes" id="UP000032803">
    <property type="component" value="Chromosome I"/>
</dbReference>